<feature type="non-terminal residue" evidence="3">
    <location>
        <position position="1"/>
    </location>
</feature>
<dbReference type="PANTHER" id="PTHR46162:SF40">
    <property type="entry name" value="TRAF-LIKE FAMILY PROTEIN"/>
    <property type="match status" value="1"/>
</dbReference>
<dbReference type="InterPro" id="IPR002083">
    <property type="entry name" value="MATH/TRAF_dom"/>
</dbReference>
<keyword evidence="1" id="KW-0472">Membrane</keyword>
<dbReference type="AlphaFoldDB" id="A0A7J6GF70"/>
<feature type="transmembrane region" description="Helical" evidence="1">
    <location>
        <begin position="677"/>
        <end position="693"/>
    </location>
</feature>
<keyword evidence="1" id="KW-0812">Transmembrane</keyword>
<dbReference type="PROSITE" id="PS50144">
    <property type="entry name" value="MATH"/>
    <property type="match status" value="4"/>
</dbReference>
<organism evidence="3 4">
    <name type="scientific">Cannabis sativa</name>
    <name type="common">Hemp</name>
    <name type="synonym">Marijuana</name>
    <dbReference type="NCBI Taxonomy" id="3483"/>
    <lineage>
        <taxon>Eukaryota</taxon>
        <taxon>Viridiplantae</taxon>
        <taxon>Streptophyta</taxon>
        <taxon>Embryophyta</taxon>
        <taxon>Tracheophyta</taxon>
        <taxon>Spermatophyta</taxon>
        <taxon>Magnoliopsida</taxon>
        <taxon>eudicotyledons</taxon>
        <taxon>Gunneridae</taxon>
        <taxon>Pentapetalae</taxon>
        <taxon>rosids</taxon>
        <taxon>fabids</taxon>
        <taxon>Rosales</taxon>
        <taxon>Cannabaceae</taxon>
        <taxon>Cannabis</taxon>
    </lineage>
</organism>
<protein>
    <recommendedName>
        <fullName evidence="2">MATH domain-containing protein</fullName>
    </recommendedName>
</protein>
<accession>A0A7J6GF70</accession>
<feature type="domain" description="MATH" evidence="2">
    <location>
        <begin position="527"/>
        <end position="665"/>
    </location>
</feature>
<feature type="transmembrane region" description="Helical" evidence="1">
    <location>
        <begin position="405"/>
        <end position="425"/>
    </location>
</feature>
<proteinExistence type="predicted"/>
<feature type="domain" description="MATH" evidence="2">
    <location>
        <begin position="390"/>
        <end position="525"/>
    </location>
</feature>
<dbReference type="Gene3D" id="2.60.210.10">
    <property type="entry name" value="Apoptosis, Tumor Necrosis Factor Receptor Associated Protein 2, Chain A"/>
    <property type="match status" value="5"/>
</dbReference>
<dbReference type="SUPFAM" id="SSF49599">
    <property type="entry name" value="TRAF domain-like"/>
    <property type="match status" value="5"/>
</dbReference>
<evidence type="ECO:0000313" key="3">
    <source>
        <dbReference type="EMBL" id="KAF4381477.1"/>
    </source>
</evidence>
<dbReference type="EMBL" id="JAATIQ010000109">
    <property type="protein sequence ID" value="KAF4381477.1"/>
    <property type="molecule type" value="Genomic_DNA"/>
</dbReference>
<evidence type="ECO:0000256" key="1">
    <source>
        <dbReference type="SAM" id="Phobius"/>
    </source>
</evidence>
<name>A0A7J6GF70_CANSA</name>
<evidence type="ECO:0000313" key="4">
    <source>
        <dbReference type="Proteomes" id="UP000583929"/>
    </source>
</evidence>
<comment type="caution">
    <text evidence="3">The sequence shown here is derived from an EMBL/GenBank/DDBJ whole genome shotgun (WGS) entry which is preliminary data.</text>
</comment>
<feature type="domain" description="MATH" evidence="2">
    <location>
        <begin position="131"/>
        <end position="253"/>
    </location>
</feature>
<sequence length="707" mass="83213">MDTEISRCMRNVPPSHYLMKLEDTNGNNILRLSFYPNGDKRLITDNNYISLYLTICETETLPNGWEVNVNFSLFVYNHLHDNYLTLQATRRFHKIKKEWGFDKIESLESFKNVSNGYLHNDCCVFGAEVFIINPTPSFETLSVFERGDIIYYQTQKKISIVLLLRSNTKNNYISLYLTICNTDILPIGWEVNANFTLFIYNHTHDNYLTFQVVKRFHEMKKEWGFDQMVLLNTFKNVSNGYLFNDTCAFGVEVFVINHTLNSESLSVFGRKGIKNPIFHWEIKGFSKIKMDDSYYVSEEVNYLSQRLSKQRWQNIFNLSADSNNPDNSTIYAKYCLRVIDQINSKHYEVSELDEWFNSFQGYGSEFMSLEDLHKSSNGYILKDTLIVEVEFFVIWRLQMVTYNNLPLLLIYIYIFLYYVLCITLYRRLSFYPNGDKRFNATNNYISLYLTICDTDSLPSGWEVNVNFTLLVYNHKHDNYLTFQGMRRFHELKKEWGFEQIESLETFKDVCNGYLFNDSCAFGADVFVMKHTLNSETLSVFRREDLTNPTFRWEIKEFSKMDKSIISKKYLSIYPNGKSSKDGKAFSIFLSLDDDDDSAHNNSTIYAEFYLRVIDQLNSKHEEGAVNRWFSGCKGWGVPEFMLLEDLHKSSNGYIVKDSLIVKVEVEFSIMSRTKKNCQLLFFYLIYFLGYFLGQENYYTLLSVKSVR</sequence>
<keyword evidence="1" id="KW-1133">Transmembrane helix</keyword>
<dbReference type="SMART" id="SM00061">
    <property type="entry name" value="MATH"/>
    <property type="match status" value="4"/>
</dbReference>
<gene>
    <name evidence="3" type="ORF">G4B88_029832</name>
</gene>
<dbReference type="Pfam" id="PF22486">
    <property type="entry name" value="MATH_2"/>
    <property type="match status" value="5"/>
</dbReference>
<dbReference type="CDD" id="cd00121">
    <property type="entry name" value="MATH"/>
    <property type="match status" value="5"/>
</dbReference>
<dbReference type="InterPro" id="IPR008974">
    <property type="entry name" value="TRAF-like"/>
</dbReference>
<dbReference type="PANTHER" id="PTHR46162">
    <property type="entry name" value="TRAF-LIKE FAMILY PROTEIN"/>
    <property type="match status" value="1"/>
</dbReference>
<feature type="domain" description="MATH" evidence="2">
    <location>
        <begin position="2"/>
        <end position="129"/>
    </location>
</feature>
<keyword evidence="4" id="KW-1185">Reference proteome</keyword>
<evidence type="ECO:0000259" key="2">
    <source>
        <dbReference type="PROSITE" id="PS50144"/>
    </source>
</evidence>
<dbReference type="Proteomes" id="UP000583929">
    <property type="component" value="Unassembled WGS sequence"/>
</dbReference>
<reference evidence="3 4" key="1">
    <citation type="journal article" date="2020" name="bioRxiv">
        <title>Sequence and annotation of 42 cannabis genomes reveals extensive copy number variation in cannabinoid synthesis and pathogen resistance genes.</title>
        <authorList>
            <person name="Mckernan K.J."/>
            <person name="Helbert Y."/>
            <person name="Kane L.T."/>
            <person name="Ebling H."/>
            <person name="Zhang L."/>
            <person name="Liu B."/>
            <person name="Eaton Z."/>
            <person name="Mclaughlin S."/>
            <person name="Kingan S."/>
            <person name="Baybayan P."/>
            <person name="Concepcion G."/>
            <person name="Jordan M."/>
            <person name="Riva A."/>
            <person name="Barbazuk W."/>
            <person name="Harkins T."/>
        </authorList>
    </citation>
    <scope>NUCLEOTIDE SEQUENCE [LARGE SCALE GENOMIC DNA]</scope>
    <source>
        <strain evidence="4">cv. Jamaican Lion 4</strain>
        <tissue evidence="3">Leaf</tissue>
    </source>
</reference>